<organism evidence="3 4">
    <name type="scientific">Riccia sorocarpa</name>
    <dbReference type="NCBI Taxonomy" id="122646"/>
    <lineage>
        <taxon>Eukaryota</taxon>
        <taxon>Viridiplantae</taxon>
        <taxon>Streptophyta</taxon>
        <taxon>Embryophyta</taxon>
        <taxon>Marchantiophyta</taxon>
        <taxon>Marchantiopsida</taxon>
        <taxon>Marchantiidae</taxon>
        <taxon>Marchantiales</taxon>
        <taxon>Ricciaceae</taxon>
        <taxon>Riccia</taxon>
    </lineage>
</organism>
<dbReference type="Gene3D" id="1.10.1200.270">
    <property type="entry name" value="Methyltransferase, alpha-helical capping domain"/>
    <property type="match status" value="1"/>
</dbReference>
<name>A0ABD3HR00_9MARC</name>
<evidence type="ECO:0000256" key="1">
    <source>
        <dbReference type="ARBA" id="ARBA00022723"/>
    </source>
</evidence>
<keyword evidence="1" id="KW-0479">Metal-binding</keyword>
<proteinExistence type="predicted"/>
<dbReference type="InterPro" id="IPR029063">
    <property type="entry name" value="SAM-dependent_MTases_sf"/>
</dbReference>
<gene>
    <name evidence="3" type="ORF">R1sor_006585</name>
</gene>
<dbReference type="Pfam" id="PF03492">
    <property type="entry name" value="Methyltransf_7"/>
    <property type="match status" value="1"/>
</dbReference>
<protein>
    <submittedName>
        <fullName evidence="3">Uncharacterized protein</fullName>
    </submittedName>
</protein>
<comment type="caution">
    <text evidence="3">The sequence shown here is derived from an EMBL/GenBank/DDBJ whole genome shotgun (WGS) entry which is preliminary data.</text>
</comment>
<dbReference type="EMBL" id="JBJQOH010000003">
    <property type="protein sequence ID" value="KAL3692934.1"/>
    <property type="molecule type" value="Genomic_DNA"/>
</dbReference>
<dbReference type="SUPFAM" id="SSF53335">
    <property type="entry name" value="S-adenosyl-L-methionine-dependent methyltransferases"/>
    <property type="match status" value="1"/>
</dbReference>
<dbReference type="AlphaFoldDB" id="A0ABD3HR00"/>
<dbReference type="Proteomes" id="UP001633002">
    <property type="component" value="Unassembled WGS sequence"/>
</dbReference>
<evidence type="ECO:0000313" key="4">
    <source>
        <dbReference type="Proteomes" id="UP001633002"/>
    </source>
</evidence>
<sequence length="365" mass="41827">MTHGEGENSYAKNSSAQQKMTRKIWPLYVDAIKTLNLPGPKEVLRIVDFGCGSGPNCIENVEVIIEYVLKRYAEERKERPDIQVYFQDVPTNDFNTLFKHIFSTSSDKILGDNPKKYMVAAIPGSFLNHNLLPKSTVSIAVSTFALHWLNKFPKAVRDKMSTSYNGGHTDLHNSSLATVHACAKEAEEELDHFLAARATEVVHGGLVFLTFSVRQGEFYPYKADPVLHMQEDMWNQLVLEGVITEELRDDFNFPVYLRTLDEVHKALERYSCVFEIQKEESIVFHYSVDPLDDPEGSARYMTAVYRGANLDTYESYFGKTVTSIFFQRLEQGLYELFSCWRLGSPVPKHLQPMWTNTLTILLRRK</sequence>
<evidence type="ECO:0000256" key="2">
    <source>
        <dbReference type="ARBA" id="ARBA00022842"/>
    </source>
</evidence>
<keyword evidence="4" id="KW-1185">Reference proteome</keyword>
<dbReference type="PANTHER" id="PTHR31009">
    <property type="entry name" value="S-ADENOSYL-L-METHIONINE:CARBOXYL METHYLTRANSFERASE FAMILY PROTEIN"/>
    <property type="match status" value="1"/>
</dbReference>
<evidence type="ECO:0000313" key="3">
    <source>
        <dbReference type="EMBL" id="KAL3692934.1"/>
    </source>
</evidence>
<keyword evidence="2" id="KW-0460">Magnesium</keyword>
<dbReference type="InterPro" id="IPR042086">
    <property type="entry name" value="MeTrfase_capping"/>
</dbReference>
<dbReference type="GO" id="GO:0046872">
    <property type="term" value="F:metal ion binding"/>
    <property type="evidence" value="ECO:0007669"/>
    <property type="project" value="UniProtKB-KW"/>
</dbReference>
<accession>A0ABD3HR00</accession>
<reference evidence="3 4" key="1">
    <citation type="submission" date="2024-09" db="EMBL/GenBank/DDBJ databases">
        <title>Chromosome-scale assembly of Riccia sorocarpa.</title>
        <authorList>
            <person name="Paukszto L."/>
        </authorList>
    </citation>
    <scope>NUCLEOTIDE SEQUENCE [LARGE SCALE GENOMIC DNA]</scope>
    <source>
        <strain evidence="3">LP-2024</strain>
        <tissue evidence="3">Aerial parts of the thallus</tissue>
    </source>
</reference>
<dbReference type="Gene3D" id="3.40.50.150">
    <property type="entry name" value="Vaccinia Virus protein VP39"/>
    <property type="match status" value="1"/>
</dbReference>
<dbReference type="InterPro" id="IPR005299">
    <property type="entry name" value="MeTrfase_7"/>
</dbReference>